<sequence>MSSTENSLIGSVFERKTSTAQSLPSSRFAKTPGSGFPAVQHRSKSAFARAKEEEKSSSNARHTTVPLVNPASPAKQLEVDSHTADDAMRQQISDENERRVANMTEEEREQERCEVLEQLGSGAADLLERVRAARSRNTTKAPAIPEGILIPNEQASEVSREIPIVSSLPGFTTGRNLSRVKSLEDFGKRAPPILVKSSTRPSSPNKASRQLRFAALTPADVYVYESAPVSPKRKAIALPPPPDFPDPSIVSLGTFKENGLPCKRPLSPASPKGDDRPVQKITDDRSEPEEGTPEYIRRRYFPNMPADNPSMSWMKPSSFISEPVLLRFDLTGAPIPAEISAALPSHLGLHHHADGDHAGYTLDDIFLLSRSTVPAQRTMMLNILVGIARRLGMQARDPNYPDRISELQGKEEELRKRILAAGLSAMNEKGGVGVRAIEVVRECIVDWDAVFDVEHAELDLAPAIMSVLQVPDFLTQATEIFTQASLPPESLAQLLSIVFRLSQESNTIADSISKTPRLLPALIQTFLLTPIPPPSDTPLPNPVALRCLAVLASSSRTNAMALCEPADALLRFITMLPPTSPFPESLATQLLIKTLRLYATLASYGLYSHIATSAASYFASLFTYIVSSKSKPLKVAWAGLVEAWVVCATDPHHTTPPHDILWSQVTSWGWGAEVLQLRQGITEDEGEVWAAIWSASSAWLEGAQVNGIRGGEGERAETLNTIQDGFSKGVEHSVVTASLEALRAELAQIHDTSLLERCQRLQRIGMHARVLSSVVRLWLACTPVANTDANTASPLGAPPFNLPFTELSSFCAFVVSHSLWSLVTGVEQAACKHLATFLAYFHRLSRHIPGTSPDLWVAQGVAILERQLPGQEEHAFRILGAILGILTPQFLGAMAHPSIWEKGGWSVIKPFLDYTIRPNREVYIAPSDVTPESIMRCTTLRLPSSSSLSSVPDEHRPTGLPLPHVWLTSPIDHLLRSGSSPVFKALPSSWDASEVDVVRASLLFIKATEEIVVRYSLNQFALKRSEMVFACMKVFMLEHGQQQEYPSPATGDEEEVFRDLVVSKLLSDLLAPFTLSAPSASSPSSRLPDIDLEQASLPFLGSGTPFYQFYTDFLALYDAISFSHPTFASLLLPPLALTYPIDYRRILWADFAHVLRTVRTPVDQVIAGDLRDFLYPVEKGEMIGKYAGALLQGSVDGFLRLVAVHHVACNIWPDLRSEEVGAEQEDVAKMLLKMVVEKGNGRVVREVLRYRQVREETVVYPPACFETSGEWIADRAEFARQALGSELHERLEGVFYG</sequence>
<gene>
    <name evidence="9" type="ORF">F5147DRAFT_678360</name>
</gene>
<dbReference type="Pfam" id="PF08621">
    <property type="entry name" value="RPAP1_N"/>
    <property type="match status" value="1"/>
</dbReference>
<evidence type="ECO:0000313" key="10">
    <source>
        <dbReference type="Proteomes" id="UP000823399"/>
    </source>
</evidence>
<keyword evidence="10" id="KW-1185">Reference proteome</keyword>
<dbReference type="Proteomes" id="UP000823399">
    <property type="component" value="Unassembled WGS sequence"/>
</dbReference>
<comment type="similarity">
    <text evidence="2">Belongs to the RPAP1 family.</text>
</comment>
<dbReference type="GO" id="GO:0006366">
    <property type="term" value="P:transcription by RNA polymerase II"/>
    <property type="evidence" value="ECO:0007669"/>
    <property type="project" value="InterPro"/>
</dbReference>
<dbReference type="InterPro" id="IPR039913">
    <property type="entry name" value="RPAP1/Rba50"/>
</dbReference>
<feature type="compositionally biased region" description="Basic and acidic residues" evidence="5">
    <location>
        <begin position="272"/>
        <end position="285"/>
    </location>
</feature>
<evidence type="ECO:0000256" key="2">
    <source>
        <dbReference type="ARBA" id="ARBA00009953"/>
    </source>
</evidence>
<feature type="region of interest" description="Disordered" evidence="5">
    <location>
        <begin position="259"/>
        <end position="294"/>
    </location>
</feature>
<dbReference type="InterPro" id="IPR013929">
    <property type="entry name" value="RPAP1_C"/>
</dbReference>
<evidence type="ECO:0000256" key="1">
    <source>
        <dbReference type="ARBA" id="ARBA00004123"/>
    </source>
</evidence>
<reference evidence="9" key="1">
    <citation type="journal article" date="2020" name="New Phytol.">
        <title>Comparative genomics reveals dynamic genome evolution in host specialist ectomycorrhizal fungi.</title>
        <authorList>
            <person name="Lofgren L.A."/>
            <person name="Nguyen N.H."/>
            <person name="Vilgalys R."/>
            <person name="Ruytinx J."/>
            <person name="Liao H.L."/>
            <person name="Branco S."/>
            <person name="Kuo A."/>
            <person name="LaButti K."/>
            <person name="Lipzen A."/>
            <person name="Andreopoulos W."/>
            <person name="Pangilinan J."/>
            <person name="Riley R."/>
            <person name="Hundley H."/>
            <person name="Na H."/>
            <person name="Barry K."/>
            <person name="Grigoriev I.V."/>
            <person name="Stajich J.E."/>
            <person name="Kennedy P.G."/>
        </authorList>
    </citation>
    <scope>NUCLEOTIDE SEQUENCE</scope>
    <source>
        <strain evidence="9">FC423</strain>
    </source>
</reference>
<feature type="domain" description="RPAP1/MINIYO-like TPR repeats" evidence="8">
    <location>
        <begin position="991"/>
        <end position="1208"/>
    </location>
</feature>
<keyword evidence="3" id="KW-0804">Transcription</keyword>
<comment type="subcellular location">
    <subcellularLocation>
        <location evidence="1">Nucleus</location>
    </subcellularLocation>
</comment>
<name>A0A9P7JXD0_9AGAM</name>
<accession>A0A9P7JXD0</accession>
<feature type="domain" description="RPAP1 N-terminal" evidence="7">
    <location>
        <begin position="90"/>
        <end position="129"/>
    </location>
</feature>
<dbReference type="Pfam" id="PF25766">
    <property type="entry name" value="TPR_RPAP1"/>
    <property type="match status" value="1"/>
</dbReference>
<comment type="caution">
    <text evidence="9">The sequence shown here is derived from an EMBL/GenBank/DDBJ whole genome shotgun (WGS) entry which is preliminary data.</text>
</comment>
<dbReference type="PANTHER" id="PTHR21483:SF18">
    <property type="entry name" value="RNA POLYMERASE II-ASSOCIATED PROTEIN 1"/>
    <property type="match status" value="1"/>
</dbReference>
<protein>
    <recommendedName>
        <fullName evidence="11">RNA polymerase II-associated protein 1 C-terminal domain-containing protein</fullName>
    </recommendedName>
</protein>
<evidence type="ECO:0000313" key="9">
    <source>
        <dbReference type="EMBL" id="KAG2114192.1"/>
    </source>
</evidence>
<organism evidence="9 10">
    <name type="scientific">Suillus discolor</name>
    <dbReference type="NCBI Taxonomy" id="1912936"/>
    <lineage>
        <taxon>Eukaryota</taxon>
        <taxon>Fungi</taxon>
        <taxon>Dikarya</taxon>
        <taxon>Basidiomycota</taxon>
        <taxon>Agaricomycotina</taxon>
        <taxon>Agaricomycetes</taxon>
        <taxon>Agaricomycetidae</taxon>
        <taxon>Boletales</taxon>
        <taxon>Suillineae</taxon>
        <taxon>Suillaceae</taxon>
        <taxon>Suillus</taxon>
    </lineage>
</organism>
<proteinExistence type="inferred from homology"/>
<evidence type="ECO:0000256" key="3">
    <source>
        <dbReference type="ARBA" id="ARBA00023163"/>
    </source>
</evidence>
<evidence type="ECO:0000259" key="6">
    <source>
        <dbReference type="Pfam" id="PF08620"/>
    </source>
</evidence>
<feature type="region of interest" description="Disordered" evidence="5">
    <location>
        <begin position="1"/>
        <end position="111"/>
    </location>
</feature>
<evidence type="ECO:0000256" key="5">
    <source>
        <dbReference type="SAM" id="MobiDB-lite"/>
    </source>
</evidence>
<evidence type="ECO:0000259" key="7">
    <source>
        <dbReference type="Pfam" id="PF08621"/>
    </source>
</evidence>
<dbReference type="EMBL" id="JABBWM010000010">
    <property type="protein sequence ID" value="KAG2114192.1"/>
    <property type="molecule type" value="Genomic_DNA"/>
</dbReference>
<evidence type="ECO:0000259" key="8">
    <source>
        <dbReference type="Pfam" id="PF25766"/>
    </source>
</evidence>
<evidence type="ECO:0000256" key="4">
    <source>
        <dbReference type="ARBA" id="ARBA00023242"/>
    </source>
</evidence>
<feature type="compositionally biased region" description="Basic and acidic residues" evidence="5">
    <location>
        <begin position="77"/>
        <end position="88"/>
    </location>
</feature>
<dbReference type="PANTHER" id="PTHR21483">
    <property type="entry name" value="RNA POLYMERASE II-ASSOCIATED PROTEIN 1"/>
    <property type="match status" value="1"/>
</dbReference>
<dbReference type="Pfam" id="PF08620">
    <property type="entry name" value="RPAP1_C"/>
    <property type="match status" value="1"/>
</dbReference>
<evidence type="ECO:0008006" key="11">
    <source>
        <dbReference type="Google" id="ProtNLM"/>
    </source>
</evidence>
<dbReference type="InterPro" id="IPR057989">
    <property type="entry name" value="TPR_RPAP1/MINIYO-like"/>
</dbReference>
<feature type="domain" description="RPAP1 C-terminal" evidence="6">
    <location>
        <begin position="326"/>
        <end position="391"/>
    </location>
</feature>
<dbReference type="OrthoDB" id="348201at2759"/>
<keyword evidence="4" id="KW-0539">Nucleus</keyword>
<dbReference type="GeneID" id="64698460"/>
<dbReference type="InterPro" id="IPR013930">
    <property type="entry name" value="RPAP1_N"/>
</dbReference>
<dbReference type="RefSeq" id="XP_041296305.1">
    <property type="nucleotide sequence ID" value="XM_041436201.1"/>
</dbReference>